<accession>A0A0G0VGB6</accession>
<dbReference type="Proteomes" id="UP000034746">
    <property type="component" value="Unassembled WGS sequence"/>
</dbReference>
<keyword evidence="1" id="KW-1133">Transmembrane helix</keyword>
<proteinExistence type="predicted"/>
<feature type="transmembrane region" description="Helical" evidence="1">
    <location>
        <begin position="21"/>
        <end position="40"/>
    </location>
</feature>
<evidence type="ECO:0000313" key="2">
    <source>
        <dbReference type="EMBL" id="KKR98676.1"/>
    </source>
</evidence>
<reference evidence="2 3" key="1">
    <citation type="journal article" date="2015" name="Nature">
        <title>rRNA introns, odd ribosomes, and small enigmatic genomes across a large radiation of phyla.</title>
        <authorList>
            <person name="Brown C.T."/>
            <person name="Hug L.A."/>
            <person name="Thomas B.C."/>
            <person name="Sharon I."/>
            <person name="Castelle C.J."/>
            <person name="Singh A."/>
            <person name="Wilkins M.J."/>
            <person name="Williams K.H."/>
            <person name="Banfield J.F."/>
        </authorList>
    </citation>
    <scope>NUCLEOTIDE SEQUENCE [LARGE SCALE GENOMIC DNA]</scope>
</reference>
<gene>
    <name evidence="2" type="ORF">UU48_C0001G0031</name>
</gene>
<keyword evidence="1" id="KW-0472">Membrane</keyword>
<comment type="caution">
    <text evidence="2">The sequence shown here is derived from an EMBL/GenBank/DDBJ whole genome shotgun (WGS) entry which is preliminary data.</text>
</comment>
<dbReference type="AlphaFoldDB" id="A0A0G0VGB6"/>
<dbReference type="EMBL" id="LCAU01000001">
    <property type="protein sequence ID" value="KKR98676.1"/>
    <property type="molecule type" value="Genomic_DNA"/>
</dbReference>
<evidence type="ECO:0000256" key="1">
    <source>
        <dbReference type="SAM" id="Phobius"/>
    </source>
</evidence>
<keyword evidence="1" id="KW-0812">Transmembrane</keyword>
<name>A0A0G0VGB6_9BACT</name>
<organism evidence="2 3">
    <name type="scientific">Candidatus Uhrbacteria bacterium GW2011_GWF2_41_16</name>
    <dbReference type="NCBI Taxonomy" id="1618997"/>
    <lineage>
        <taxon>Bacteria</taxon>
        <taxon>Candidatus Uhriibacteriota</taxon>
    </lineage>
</organism>
<protein>
    <submittedName>
        <fullName evidence="2">Uncharacterized protein</fullName>
    </submittedName>
</protein>
<evidence type="ECO:0000313" key="3">
    <source>
        <dbReference type="Proteomes" id="UP000034746"/>
    </source>
</evidence>
<sequence length="131" mass="14431">MEKRKPRDEVILVSPSSRQRAQFIVGVSVAVILVFVGWIFSLRDFFTGVRWSIPGTASWHELSQGMRGIVENVQNQSAPSVSGLQQAVATVTLPLEETVQKRVSAMEVVASLMKQELEHPSSNVNSVHSSD</sequence>